<sequence>MAAQSESLGSWPVVRQLRRMRALYAAGALLWAASSIVTAWSSPGSSPMWTSVLLLAVFTGLLALSSRWLRRMGPVAGTERKDRPVTHGATSARHARA</sequence>
<protein>
    <submittedName>
        <fullName evidence="3">Uncharacterized protein</fullName>
    </submittedName>
</protein>
<keyword evidence="4" id="KW-1185">Reference proteome</keyword>
<evidence type="ECO:0000256" key="2">
    <source>
        <dbReference type="SAM" id="Phobius"/>
    </source>
</evidence>
<feature type="transmembrane region" description="Helical" evidence="2">
    <location>
        <begin position="21"/>
        <end position="40"/>
    </location>
</feature>
<dbReference type="EMBL" id="CP056041">
    <property type="protein sequence ID" value="QKZ16229.1"/>
    <property type="molecule type" value="Genomic_DNA"/>
</dbReference>
<accession>A0A7I0NT36</accession>
<feature type="transmembrane region" description="Helical" evidence="2">
    <location>
        <begin position="46"/>
        <end position="64"/>
    </location>
</feature>
<keyword evidence="2" id="KW-0472">Membrane</keyword>
<dbReference type="RefSeq" id="WP_176573910.1">
    <property type="nucleotide sequence ID" value="NZ_CBDRGH010000018.1"/>
</dbReference>
<dbReference type="AlphaFoldDB" id="A0A7I0NT36"/>
<keyword evidence="2" id="KW-1133">Transmembrane helix</keyword>
<dbReference type="Proteomes" id="UP000509418">
    <property type="component" value="Chromosome"/>
</dbReference>
<evidence type="ECO:0000256" key="1">
    <source>
        <dbReference type="SAM" id="MobiDB-lite"/>
    </source>
</evidence>
<feature type="region of interest" description="Disordered" evidence="1">
    <location>
        <begin position="75"/>
        <end position="97"/>
    </location>
</feature>
<reference evidence="3 4" key="1">
    <citation type="submission" date="2020-06" db="EMBL/GenBank/DDBJ databases">
        <title>Genome mining for natural products.</title>
        <authorList>
            <person name="Zhang B."/>
            <person name="Shi J."/>
            <person name="Ge H."/>
        </authorList>
    </citation>
    <scope>NUCLEOTIDE SEQUENCE [LARGE SCALE GENOMIC DNA]</scope>
    <source>
        <strain evidence="3 4">NA02069</strain>
    </source>
</reference>
<organism evidence="3 4">
    <name type="scientific">Streptomyces chartreusis</name>
    <dbReference type="NCBI Taxonomy" id="1969"/>
    <lineage>
        <taxon>Bacteria</taxon>
        <taxon>Bacillati</taxon>
        <taxon>Actinomycetota</taxon>
        <taxon>Actinomycetes</taxon>
        <taxon>Kitasatosporales</taxon>
        <taxon>Streptomycetaceae</taxon>
        <taxon>Streptomyces</taxon>
    </lineage>
</organism>
<name>A0A7I0NT36_STRCX</name>
<evidence type="ECO:0000313" key="3">
    <source>
        <dbReference type="EMBL" id="QKZ16229.1"/>
    </source>
</evidence>
<proteinExistence type="predicted"/>
<gene>
    <name evidence="3" type="ORF">HUT05_01885</name>
</gene>
<evidence type="ECO:0000313" key="4">
    <source>
        <dbReference type="Proteomes" id="UP000509418"/>
    </source>
</evidence>
<keyword evidence="2" id="KW-0812">Transmembrane</keyword>